<gene>
    <name evidence="7" type="ORF">MED297_14052</name>
</gene>
<keyword evidence="5 6" id="KW-0472">Membrane</keyword>
<accession>A4BI07</accession>
<feature type="transmembrane region" description="Helical" evidence="6">
    <location>
        <begin position="5"/>
        <end position="22"/>
    </location>
</feature>
<dbReference type="PANTHER" id="PTHR31885">
    <property type="entry name" value="GH04784P"/>
    <property type="match status" value="1"/>
</dbReference>
<evidence type="ECO:0000256" key="5">
    <source>
        <dbReference type="ARBA" id="ARBA00023136"/>
    </source>
</evidence>
<feature type="transmembrane region" description="Helical" evidence="6">
    <location>
        <begin position="151"/>
        <end position="170"/>
    </location>
</feature>
<comment type="caution">
    <text evidence="7">The sequence shown here is derived from an EMBL/GenBank/DDBJ whole genome shotgun (WGS) entry which is preliminary data.</text>
</comment>
<dbReference type="RefSeq" id="WP_008042758.1">
    <property type="nucleotide sequence ID" value="NZ_CH724149.1"/>
</dbReference>
<reference evidence="7 8" key="1">
    <citation type="submission" date="2006-02" db="EMBL/GenBank/DDBJ databases">
        <authorList>
            <person name="Pinhassi J."/>
            <person name="Pedros-Alio C."/>
            <person name="Ferriera S."/>
            <person name="Johnson J."/>
            <person name="Kravitz S."/>
            <person name="Halpern A."/>
            <person name="Remington K."/>
            <person name="Beeson K."/>
            <person name="Tran B."/>
            <person name="Rogers Y.-H."/>
            <person name="Friedman R."/>
            <person name="Venter J.C."/>
        </authorList>
    </citation>
    <scope>NUCLEOTIDE SEQUENCE [LARGE SCALE GENOMIC DNA]</scope>
    <source>
        <strain evidence="7 8">MED297</strain>
    </source>
</reference>
<dbReference type="Pfam" id="PF07947">
    <property type="entry name" value="YhhN"/>
    <property type="match status" value="1"/>
</dbReference>
<evidence type="ECO:0000256" key="4">
    <source>
        <dbReference type="ARBA" id="ARBA00022989"/>
    </source>
</evidence>
<dbReference type="EMBL" id="AAOE01000023">
    <property type="protein sequence ID" value="EAR08279.1"/>
    <property type="molecule type" value="Genomic_DNA"/>
</dbReference>
<keyword evidence="3 6" id="KW-0812">Transmembrane</keyword>
<evidence type="ECO:0000256" key="6">
    <source>
        <dbReference type="SAM" id="Phobius"/>
    </source>
</evidence>
<comment type="similarity">
    <text evidence="2">Belongs to the TMEM86 family.</text>
</comment>
<dbReference type="GO" id="GO:0016020">
    <property type="term" value="C:membrane"/>
    <property type="evidence" value="ECO:0007669"/>
    <property type="project" value="UniProtKB-SubCell"/>
</dbReference>
<sequence>MTRAYHLTFTITALLYLILLPWPLPFDALLKILPIAVLALAVLRQATVQYRPLVLLALVFSASGDVLLEFDWFVAGVAAFLIAQVGYAVLFFNYRKSWTNRWPASLALVVYIALMAWVLLPNLGEMTAPVVAYLTVISAMGLLALQSRLSLFPAVIGALVFISSDSMIAIDRFLAPLPLRSYWIMITYYGAQWLLILGFLSVRTDR</sequence>
<protein>
    <submittedName>
        <fullName evidence="7">YhhN-like protein</fullName>
    </submittedName>
</protein>
<feature type="transmembrane region" description="Helical" evidence="6">
    <location>
        <begin position="182"/>
        <end position="202"/>
    </location>
</feature>
<evidence type="ECO:0000256" key="2">
    <source>
        <dbReference type="ARBA" id="ARBA00007375"/>
    </source>
</evidence>
<comment type="subcellular location">
    <subcellularLocation>
        <location evidence="1">Membrane</location>
        <topology evidence="1">Multi-pass membrane protein</topology>
    </subcellularLocation>
</comment>
<dbReference type="GO" id="GO:0016787">
    <property type="term" value="F:hydrolase activity"/>
    <property type="evidence" value="ECO:0007669"/>
    <property type="project" value="TreeGrafter"/>
</dbReference>
<dbReference type="PANTHER" id="PTHR31885:SF6">
    <property type="entry name" value="GH04784P"/>
    <property type="match status" value="1"/>
</dbReference>
<name>A4BI07_9GAMM</name>
<dbReference type="HOGENOM" id="CLU_079086_0_0_6"/>
<feature type="transmembrane region" description="Helical" evidence="6">
    <location>
        <begin position="104"/>
        <end position="120"/>
    </location>
</feature>
<dbReference type="AlphaFoldDB" id="A4BI07"/>
<evidence type="ECO:0000313" key="7">
    <source>
        <dbReference type="EMBL" id="EAR08279.1"/>
    </source>
</evidence>
<organism evidence="7 8">
    <name type="scientific">Reinekea blandensis MED297</name>
    <dbReference type="NCBI Taxonomy" id="314283"/>
    <lineage>
        <taxon>Bacteria</taxon>
        <taxon>Pseudomonadati</taxon>
        <taxon>Pseudomonadota</taxon>
        <taxon>Gammaproteobacteria</taxon>
        <taxon>Oceanospirillales</taxon>
        <taxon>Saccharospirillaceae</taxon>
        <taxon>Reinekea</taxon>
    </lineage>
</organism>
<feature type="transmembrane region" description="Helical" evidence="6">
    <location>
        <begin position="126"/>
        <end position="144"/>
    </location>
</feature>
<dbReference type="STRING" id="314283.MED297_14052"/>
<dbReference type="InterPro" id="IPR012506">
    <property type="entry name" value="TMEM86B-like"/>
</dbReference>
<evidence type="ECO:0000256" key="3">
    <source>
        <dbReference type="ARBA" id="ARBA00022692"/>
    </source>
</evidence>
<keyword evidence="4 6" id="KW-1133">Transmembrane helix</keyword>
<feature type="transmembrane region" description="Helical" evidence="6">
    <location>
        <begin position="73"/>
        <end position="92"/>
    </location>
</feature>
<keyword evidence="8" id="KW-1185">Reference proteome</keyword>
<dbReference type="Proteomes" id="UP000005953">
    <property type="component" value="Unassembled WGS sequence"/>
</dbReference>
<proteinExistence type="inferred from homology"/>
<evidence type="ECO:0000313" key="8">
    <source>
        <dbReference type="Proteomes" id="UP000005953"/>
    </source>
</evidence>
<evidence type="ECO:0000256" key="1">
    <source>
        <dbReference type="ARBA" id="ARBA00004141"/>
    </source>
</evidence>